<accession>A0A9E2KC49</accession>
<organism evidence="2 3">
    <name type="scientific">Candidatus Cellulosilyticum pullistercoris</name>
    <dbReference type="NCBI Taxonomy" id="2838521"/>
    <lineage>
        <taxon>Bacteria</taxon>
        <taxon>Bacillati</taxon>
        <taxon>Bacillota</taxon>
        <taxon>Clostridia</taxon>
        <taxon>Lachnospirales</taxon>
        <taxon>Cellulosilyticaceae</taxon>
        <taxon>Cellulosilyticum</taxon>
    </lineage>
</organism>
<comment type="caution">
    <text evidence="2">The sequence shown here is derived from an EMBL/GenBank/DDBJ whole genome shotgun (WGS) entry which is preliminary data.</text>
</comment>
<protein>
    <recommendedName>
        <fullName evidence="4">RNA polymerase sigma-70 region 4 domain-containing protein</fullName>
    </recommendedName>
</protein>
<keyword evidence="1" id="KW-0175">Coiled coil</keyword>
<reference evidence="2" key="1">
    <citation type="journal article" date="2021" name="PeerJ">
        <title>Extensive microbial diversity within the chicken gut microbiome revealed by metagenomics and culture.</title>
        <authorList>
            <person name="Gilroy R."/>
            <person name="Ravi A."/>
            <person name="Getino M."/>
            <person name="Pursley I."/>
            <person name="Horton D.L."/>
            <person name="Alikhan N.F."/>
            <person name="Baker D."/>
            <person name="Gharbi K."/>
            <person name="Hall N."/>
            <person name="Watson M."/>
            <person name="Adriaenssens E.M."/>
            <person name="Foster-Nyarko E."/>
            <person name="Jarju S."/>
            <person name="Secka A."/>
            <person name="Antonio M."/>
            <person name="Oren A."/>
            <person name="Chaudhuri R.R."/>
            <person name="La Ragione R."/>
            <person name="Hildebrand F."/>
            <person name="Pallen M.J."/>
        </authorList>
    </citation>
    <scope>NUCLEOTIDE SEQUENCE</scope>
    <source>
        <strain evidence="2">B5-657</strain>
    </source>
</reference>
<sequence length="132" mass="15179">MIIKEKLEEYADLVDLANRTKERIEHLRDKSTSVGGVNYDHLPSSNLYSDKVGNIISNIYSLEEKYIDLIGEIALKELEILTLIDVLEPRERHLIMLRYIDLKGWNDISHKIGVGITQCHRIHNVALKKLAS</sequence>
<dbReference type="EMBL" id="JAHLFQ010000098">
    <property type="protein sequence ID" value="MBU3804007.1"/>
    <property type="molecule type" value="Genomic_DNA"/>
</dbReference>
<dbReference type="AlphaFoldDB" id="A0A9E2KC49"/>
<feature type="coiled-coil region" evidence="1">
    <location>
        <begin position="3"/>
        <end position="30"/>
    </location>
</feature>
<dbReference type="SUPFAM" id="SSF88659">
    <property type="entry name" value="Sigma3 and sigma4 domains of RNA polymerase sigma factors"/>
    <property type="match status" value="1"/>
</dbReference>
<gene>
    <name evidence="2" type="ORF">H9872_04530</name>
</gene>
<dbReference type="Proteomes" id="UP000824229">
    <property type="component" value="Unassembled WGS sequence"/>
</dbReference>
<evidence type="ECO:0000313" key="3">
    <source>
        <dbReference type="Proteomes" id="UP000824229"/>
    </source>
</evidence>
<evidence type="ECO:0000313" key="2">
    <source>
        <dbReference type="EMBL" id="MBU3804007.1"/>
    </source>
</evidence>
<dbReference type="Gene3D" id="1.20.140.160">
    <property type="match status" value="1"/>
</dbReference>
<proteinExistence type="predicted"/>
<reference evidence="2" key="2">
    <citation type="submission" date="2021-04" db="EMBL/GenBank/DDBJ databases">
        <authorList>
            <person name="Gilroy R."/>
        </authorList>
    </citation>
    <scope>NUCLEOTIDE SEQUENCE</scope>
    <source>
        <strain evidence="2">B5-657</strain>
    </source>
</reference>
<evidence type="ECO:0000256" key="1">
    <source>
        <dbReference type="SAM" id="Coils"/>
    </source>
</evidence>
<dbReference type="InterPro" id="IPR013324">
    <property type="entry name" value="RNA_pol_sigma_r3/r4-like"/>
</dbReference>
<evidence type="ECO:0008006" key="4">
    <source>
        <dbReference type="Google" id="ProtNLM"/>
    </source>
</evidence>
<name>A0A9E2KC49_9FIRM</name>